<name>A0A2K8UDA4_9GAMM</name>
<dbReference type="InterPro" id="IPR004739">
    <property type="entry name" value="GMP_synth_GATase"/>
</dbReference>
<dbReference type="Pfam" id="PF00117">
    <property type="entry name" value="GATase"/>
    <property type="match status" value="1"/>
</dbReference>
<dbReference type="EMBL" id="CP020370">
    <property type="protein sequence ID" value="AUB83546.1"/>
    <property type="molecule type" value="Genomic_DNA"/>
</dbReference>
<dbReference type="Pfam" id="PF00958">
    <property type="entry name" value="GMP_synt_C"/>
    <property type="match status" value="1"/>
</dbReference>
<dbReference type="AlphaFoldDB" id="A0A2K8UDA4"/>
<dbReference type="Gene3D" id="3.30.300.10">
    <property type="match status" value="1"/>
</dbReference>
<dbReference type="PRINTS" id="PR00096">
    <property type="entry name" value="GATASE"/>
</dbReference>
<gene>
    <name evidence="11" type="primary">guaA</name>
    <name evidence="14" type="ORF">THSYN_23095</name>
</gene>
<evidence type="ECO:0000256" key="4">
    <source>
        <dbReference type="ARBA" id="ARBA00021562"/>
    </source>
</evidence>
<organism evidence="14 15">
    <name type="scientific">Candidatus Thiodictyon syntrophicum</name>
    <dbReference type="NCBI Taxonomy" id="1166950"/>
    <lineage>
        <taxon>Bacteria</taxon>
        <taxon>Pseudomonadati</taxon>
        <taxon>Pseudomonadota</taxon>
        <taxon>Gammaproteobacteria</taxon>
        <taxon>Chromatiales</taxon>
        <taxon>Chromatiaceae</taxon>
        <taxon>Thiodictyon</taxon>
    </lineage>
</organism>
<dbReference type="OrthoDB" id="9802219at2"/>
<keyword evidence="6 11" id="KW-0547">Nucleotide-binding</keyword>
<sequence>MSNIHADRILILDFGSQYSQLIARRVREAGVYCELHPWDLAPAAIRAFAPKGVILSGGPESVHEAETPRADPLVFELDVPVLGICYGLQTMTAQLGGQVAPADHREYGYAQVRARGHSRLLDAIEDHLSPEGYGLLDVWMSHGDRVESLPAGFSVIAETPNAPLAGIADEARGFYGLQFHPEVTHTRQGGRILERFVHRICGCARLWTPDNIIADSLAAVRAQVGGDQVLLGLSGGVDSSVVAALLHRAIGDQLTCVFVDNGLLRLGEGDQVMATFARHLGVKVIRVDAADRFLDALKGVTDPEHKRKVIGNTFIEVFDDEATRITEVRWLAQGTIYPDVIESAGARMGAGPGKAKVIKSHHNVGGLPDHMNLKLVEPLRELFKDEVRRIGVELGLPVEMVYRHPFPGPGLGVRILGEVRRDYAETLRRADHIYIEELYRADLYDKVSQAFAVFLPVRSVGVVGDNRQYAHVIALRAVETIDFMTARWAHLPYEFLDLVCRRIVNEVPGVSRVVYDITGKPPGTIEWE</sequence>
<dbReference type="InterPro" id="IPR017926">
    <property type="entry name" value="GATASE"/>
</dbReference>
<dbReference type="CDD" id="cd01997">
    <property type="entry name" value="GMP_synthase_C"/>
    <property type="match status" value="1"/>
</dbReference>
<dbReference type="InterPro" id="IPR022955">
    <property type="entry name" value="GMP_synthase"/>
</dbReference>
<dbReference type="SUPFAM" id="SSF52402">
    <property type="entry name" value="Adenine nucleotide alpha hydrolases-like"/>
    <property type="match status" value="1"/>
</dbReference>
<evidence type="ECO:0000259" key="13">
    <source>
        <dbReference type="PROSITE" id="PS51553"/>
    </source>
</evidence>
<dbReference type="NCBIfam" id="TIGR00888">
    <property type="entry name" value="guaA_Nterm"/>
    <property type="match status" value="1"/>
</dbReference>
<evidence type="ECO:0000256" key="6">
    <source>
        <dbReference type="ARBA" id="ARBA00022741"/>
    </source>
</evidence>
<keyword evidence="8 11" id="KW-0658">Purine biosynthesis</keyword>
<evidence type="ECO:0000256" key="11">
    <source>
        <dbReference type="HAMAP-Rule" id="MF_00344"/>
    </source>
</evidence>
<dbReference type="PROSITE" id="PS51273">
    <property type="entry name" value="GATASE_TYPE_1"/>
    <property type="match status" value="1"/>
</dbReference>
<dbReference type="InterPro" id="IPR025777">
    <property type="entry name" value="GMPS_ATP_PPase_dom"/>
</dbReference>
<dbReference type="FunFam" id="3.30.300.10:FF:000002">
    <property type="entry name" value="GMP synthase [glutamine-hydrolyzing]"/>
    <property type="match status" value="1"/>
</dbReference>
<dbReference type="NCBIfam" id="NF000848">
    <property type="entry name" value="PRK00074.1"/>
    <property type="match status" value="1"/>
</dbReference>
<feature type="domain" description="GMPS ATP-PPase" evidence="13">
    <location>
        <begin position="207"/>
        <end position="403"/>
    </location>
</feature>
<comment type="function">
    <text evidence="1 11">Catalyzes the synthesis of GMP from XMP.</text>
</comment>
<dbReference type="Gene3D" id="3.40.50.620">
    <property type="entry name" value="HUPs"/>
    <property type="match status" value="1"/>
</dbReference>
<keyword evidence="9 11" id="KW-0067">ATP-binding</keyword>
<comment type="subunit">
    <text evidence="11">Homodimer.</text>
</comment>
<dbReference type="Gene3D" id="3.40.50.880">
    <property type="match status" value="1"/>
</dbReference>
<dbReference type="PROSITE" id="PS51553">
    <property type="entry name" value="GMPS_ATP_PPASE"/>
    <property type="match status" value="1"/>
</dbReference>
<dbReference type="InterPro" id="IPR029062">
    <property type="entry name" value="Class_I_gatase-like"/>
</dbReference>
<dbReference type="PANTHER" id="PTHR11922">
    <property type="entry name" value="GMP SYNTHASE-RELATED"/>
    <property type="match status" value="1"/>
</dbReference>
<dbReference type="CDD" id="cd01742">
    <property type="entry name" value="GATase1_GMP_Synthase"/>
    <property type="match status" value="1"/>
</dbReference>
<dbReference type="NCBIfam" id="TIGR00884">
    <property type="entry name" value="guaA_Cterm"/>
    <property type="match status" value="1"/>
</dbReference>
<accession>A0A2K8UDA4</accession>
<evidence type="ECO:0000313" key="14">
    <source>
        <dbReference type="EMBL" id="AUB83546.1"/>
    </source>
</evidence>
<keyword evidence="7 11" id="KW-0332">GMP biosynthesis</keyword>
<comment type="catalytic activity">
    <reaction evidence="11">
        <text>XMP + L-glutamine + ATP + H2O = GMP + L-glutamate + AMP + diphosphate + 2 H(+)</text>
        <dbReference type="Rhea" id="RHEA:11680"/>
        <dbReference type="ChEBI" id="CHEBI:15377"/>
        <dbReference type="ChEBI" id="CHEBI:15378"/>
        <dbReference type="ChEBI" id="CHEBI:29985"/>
        <dbReference type="ChEBI" id="CHEBI:30616"/>
        <dbReference type="ChEBI" id="CHEBI:33019"/>
        <dbReference type="ChEBI" id="CHEBI:57464"/>
        <dbReference type="ChEBI" id="CHEBI:58115"/>
        <dbReference type="ChEBI" id="CHEBI:58359"/>
        <dbReference type="ChEBI" id="CHEBI:456215"/>
        <dbReference type="EC" id="6.3.5.2"/>
    </reaction>
</comment>
<evidence type="ECO:0000313" key="15">
    <source>
        <dbReference type="Proteomes" id="UP000232638"/>
    </source>
</evidence>
<dbReference type="PANTHER" id="PTHR11922:SF2">
    <property type="entry name" value="GMP SYNTHASE [GLUTAMINE-HYDROLYZING]"/>
    <property type="match status" value="1"/>
</dbReference>
<evidence type="ECO:0000256" key="1">
    <source>
        <dbReference type="ARBA" id="ARBA00002332"/>
    </source>
</evidence>
<dbReference type="InterPro" id="IPR014729">
    <property type="entry name" value="Rossmann-like_a/b/a_fold"/>
</dbReference>
<feature type="binding site" evidence="12">
    <location>
        <begin position="234"/>
        <end position="240"/>
    </location>
    <ligand>
        <name>ATP</name>
        <dbReference type="ChEBI" id="CHEBI:30616"/>
    </ligand>
</feature>
<evidence type="ECO:0000256" key="12">
    <source>
        <dbReference type="PROSITE-ProRule" id="PRU00886"/>
    </source>
</evidence>
<dbReference type="GO" id="GO:0005524">
    <property type="term" value="F:ATP binding"/>
    <property type="evidence" value="ECO:0007669"/>
    <property type="project" value="UniProtKB-UniRule"/>
</dbReference>
<dbReference type="FunFam" id="3.40.50.880:FF:000001">
    <property type="entry name" value="GMP synthase [glutamine-hydrolyzing]"/>
    <property type="match status" value="1"/>
</dbReference>
<dbReference type="GO" id="GO:0005829">
    <property type="term" value="C:cytosol"/>
    <property type="evidence" value="ECO:0007669"/>
    <property type="project" value="TreeGrafter"/>
</dbReference>
<dbReference type="FunFam" id="3.40.50.620:FF:000001">
    <property type="entry name" value="GMP synthase [glutamine-hydrolyzing]"/>
    <property type="match status" value="1"/>
</dbReference>
<dbReference type="InterPro" id="IPR001674">
    <property type="entry name" value="GMP_synth_C"/>
</dbReference>
<evidence type="ECO:0000256" key="7">
    <source>
        <dbReference type="ARBA" id="ARBA00022749"/>
    </source>
</evidence>
<dbReference type="SUPFAM" id="SSF54810">
    <property type="entry name" value="GMP synthetase C-terminal dimerisation domain"/>
    <property type="match status" value="1"/>
</dbReference>
<evidence type="ECO:0000256" key="8">
    <source>
        <dbReference type="ARBA" id="ARBA00022755"/>
    </source>
</evidence>
<dbReference type="EC" id="6.3.5.2" evidence="3 11"/>
<feature type="active site" evidence="11">
    <location>
        <position position="180"/>
    </location>
</feature>
<dbReference type="HAMAP" id="MF_00344">
    <property type="entry name" value="GMP_synthase"/>
    <property type="match status" value="1"/>
</dbReference>
<dbReference type="InterPro" id="IPR022310">
    <property type="entry name" value="NAD/GMP_synthase"/>
</dbReference>
<keyword evidence="5 11" id="KW-0436">Ligase</keyword>
<protein>
    <recommendedName>
        <fullName evidence="4 11">GMP synthase [glutamine-hydrolyzing]</fullName>
        <ecNumber evidence="3 11">6.3.5.2</ecNumber>
    </recommendedName>
    <alternativeName>
        <fullName evidence="11">GMP synthetase</fullName>
    </alternativeName>
    <alternativeName>
        <fullName evidence="11">Glutamine amidotransferase</fullName>
    </alternativeName>
</protein>
<feature type="active site" evidence="11">
    <location>
        <position position="182"/>
    </location>
</feature>
<reference evidence="14 15" key="1">
    <citation type="submission" date="2017-03" db="EMBL/GenBank/DDBJ databases">
        <title>Complete genome sequence of Candidatus 'Thiodictyon syntrophicum' sp. nov. strain Cad16T, a photolithoautotroph purple sulfur bacterium isolated from an alpine meromictic lake.</title>
        <authorList>
            <person name="Luedin S.M."/>
            <person name="Pothier J.F."/>
            <person name="Danza F."/>
            <person name="Storelli N."/>
            <person name="Wittwer M."/>
            <person name="Tonolla M."/>
        </authorList>
    </citation>
    <scope>NUCLEOTIDE SEQUENCE [LARGE SCALE GENOMIC DNA]</scope>
    <source>
        <strain evidence="14 15">Cad16T</strain>
    </source>
</reference>
<evidence type="ECO:0000256" key="2">
    <source>
        <dbReference type="ARBA" id="ARBA00005153"/>
    </source>
</evidence>
<dbReference type="KEGG" id="tsy:THSYN_23095"/>
<dbReference type="Pfam" id="PF02540">
    <property type="entry name" value="NAD_synthase"/>
    <property type="match status" value="1"/>
</dbReference>
<evidence type="ECO:0000256" key="3">
    <source>
        <dbReference type="ARBA" id="ARBA00012746"/>
    </source>
</evidence>
<dbReference type="PRINTS" id="PR00097">
    <property type="entry name" value="ANTSNTHASEII"/>
</dbReference>
<evidence type="ECO:0000256" key="9">
    <source>
        <dbReference type="ARBA" id="ARBA00022840"/>
    </source>
</evidence>
<keyword evidence="15" id="KW-1185">Reference proteome</keyword>
<dbReference type="UniPathway" id="UPA00189">
    <property type="reaction ID" value="UER00296"/>
</dbReference>
<evidence type="ECO:0000256" key="10">
    <source>
        <dbReference type="ARBA" id="ARBA00022962"/>
    </source>
</evidence>
<proteinExistence type="inferred from homology"/>
<evidence type="ECO:0000256" key="5">
    <source>
        <dbReference type="ARBA" id="ARBA00022598"/>
    </source>
</evidence>
<dbReference type="GO" id="GO:0003921">
    <property type="term" value="F:GMP synthase activity"/>
    <property type="evidence" value="ECO:0007669"/>
    <property type="project" value="InterPro"/>
</dbReference>
<dbReference type="RefSeq" id="WP_100921232.1">
    <property type="nucleotide sequence ID" value="NZ_CP020370.1"/>
</dbReference>
<keyword evidence="10 11" id="KW-0315">Glutamine amidotransferase</keyword>
<dbReference type="Proteomes" id="UP000232638">
    <property type="component" value="Chromosome"/>
</dbReference>
<comment type="pathway">
    <text evidence="2 11">Purine metabolism; GMP biosynthesis; GMP from XMP (L-Gln route): step 1/1.</text>
</comment>
<dbReference type="SUPFAM" id="SSF52317">
    <property type="entry name" value="Class I glutamine amidotransferase-like"/>
    <property type="match status" value="1"/>
</dbReference>
<feature type="active site" description="Nucleophile" evidence="11">
    <location>
        <position position="85"/>
    </location>
</feature>